<dbReference type="AlphaFoldDB" id="A0A554VEH7"/>
<accession>A0A554VEH7</accession>
<dbReference type="Proteomes" id="UP000318833">
    <property type="component" value="Unassembled WGS sequence"/>
</dbReference>
<sequence length="88" mass="10433">MFSTIIEVKTMSKDYDSEFEKTVFDDLPVKHKDFDDFVNLYGGYAQLLRNWIFDAFKNGQTPYEVAREIQKSPQAQEQIELIIDLYKK</sequence>
<keyword evidence="2" id="KW-1185">Reference proteome</keyword>
<organism evidence="1 2">
    <name type="scientific">Aquimarina algiphila</name>
    <dbReference type="NCBI Taxonomy" id="2047982"/>
    <lineage>
        <taxon>Bacteria</taxon>
        <taxon>Pseudomonadati</taxon>
        <taxon>Bacteroidota</taxon>
        <taxon>Flavobacteriia</taxon>
        <taxon>Flavobacteriales</taxon>
        <taxon>Flavobacteriaceae</taxon>
        <taxon>Aquimarina</taxon>
    </lineage>
</organism>
<proteinExistence type="predicted"/>
<evidence type="ECO:0000313" key="1">
    <source>
        <dbReference type="EMBL" id="TSE05425.1"/>
    </source>
</evidence>
<dbReference type="RefSeq" id="WP_143918068.1">
    <property type="nucleotide sequence ID" value="NZ_CANMIK010000036.1"/>
</dbReference>
<name>A0A554VEH7_9FLAO</name>
<gene>
    <name evidence="1" type="ORF">FOF46_22950</name>
</gene>
<reference evidence="1 2" key="1">
    <citation type="submission" date="2019-07" db="EMBL/GenBank/DDBJ databases">
        <title>The draft genome sequence of Aquimarina algiphila M91.</title>
        <authorList>
            <person name="Meng X."/>
        </authorList>
    </citation>
    <scope>NUCLEOTIDE SEQUENCE [LARGE SCALE GENOMIC DNA]</scope>
    <source>
        <strain evidence="1 2">M91</strain>
    </source>
</reference>
<evidence type="ECO:0000313" key="2">
    <source>
        <dbReference type="Proteomes" id="UP000318833"/>
    </source>
</evidence>
<dbReference type="EMBL" id="VLNR01000061">
    <property type="protein sequence ID" value="TSE05425.1"/>
    <property type="molecule type" value="Genomic_DNA"/>
</dbReference>
<dbReference type="OrthoDB" id="1164905at2"/>
<comment type="caution">
    <text evidence="1">The sequence shown here is derived from an EMBL/GenBank/DDBJ whole genome shotgun (WGS) entry which is preliminary data.</text>
</comment>
<protein>
    <submittedName>
        <fullName evidence="1">Uncharacterized protein</fullName>
    </submittedName>
</protein>